<proteinExistence type="predicted"/>
<accession>A0A0C2FGC1</accession>
<protein>
    <submittedName>
        <fullName evidence="1">Uncharacterized protein</fullName>
    </submittedName>
</protein>
<organism evidence="1 2">
    <name type="scientific">Streptomonospora alba</name>
    <dbReference type="NCBI Taxonomy" id="183763"/>
    <lineage>
        <taxon>Bacteria</taxon>
        <taxon>Bacillati</taxon>
        <taxon>Actinomycetota</taxon>
        <taxon>Actinomycetes</taxon>
        <taxon>Streptosporangiales</taxon>
        <taxon>Nocardiopsidaceae</taxon>
        <taxon>Streptomonospora</taxon>
    </lineage>
</organism>
<dbReference type="InterPro" id="IPR045642">
    <property type="entry name" value="DUF6406"/>
</dbReference>
<dbReference type="EMBL" id="JROO01000027">
    <property type="protein sequence ID" value="KIH98299.1"/>
    <property type="molecule type" value="Genomic_DNA"/>
</dbReference>
<dbReference type="Pfam" id="PF19944">
    <property type="entry name" value="DUF6406"/>
    <property type="match status" value="1"/>
</dbReference>
<keyword evidence="2" id="KW-1185">Reference proteome</keyword>
<sequence>MEHEIGAEEKISYGRNDRFMGGPVGGGRFWLEDDGTPAAKLGGPEEWRDQGMIDVRRGDTFTVGGQTWRITDIVAADSDDAYLTAVRVS</sequence>
<dbReference type="Proteomes" id="UP000031675">
    <property type="component" value="Unassembled WGS sequence"/>
</dbReference>
<evidence type="ECO:0000313" key="2">
    <source>
        <dbReference type="Proteomes" id="UP000031675"/>
    </source>
</evidence>
<reference evidence="2" key="1">
    <citation type="journal article" date="2015" name="Chem. Biol.">
        <title>Structure, bioactivity, and resistance mechanism of streptomonomicin, an unusual lasso Peptide from an understudied halophilic actinomycete.</title>
        <authorList>
            <person name="Metelev M."/>
            <person name="Tietz J.I."/>
            <person name="Melby J.O."/>
            <person name="Blair P.M."/>
            <person name="Zhu L."/>
            <person name="Livnat I."/>
            <person name="Severinov K."/>
            <person name="Mitchell D.A."/>
        </authorList>
    </citation>
    <scope>NUCLEOTIDE SEQUENCE [LARGE SCALE GENOMIC DNA]</scope>
    <source>
        <strain evidence="2">YIM 90003</strain>
    </source>
</reference>
<dbReference type="AlphaFoldDB" id="A0A0C2FGC1"/>
<dbReference type="RefSeq" id="WP_040273954.1">
    <property type="nucleotide sequence ID" value="NZ_JROO01000027.1"/>
</dbReference>
<evidence type="ECO:0000313" key="1">
    <source>
        <dbReference type="EMBL" id="KIH98299.1"/>
    </source>
</evidence>
<comment type="caution">
    <text evidence="1">The sequence shown here is derived from an EMBL/GenBank/DDBJ whole genome shotgun (WGS) entry which is preliminary data.</text>
</comment>
<gene>
    <name evidence="1" type="ORF">LP52_14175</name>
</gene>
<name>A0A0C2FGC1_9ACTN</name>
<dbReference type="OrthoDB" id="3429522at2"/>